<feature type="region of interest" description="Disordered" evidence="9">
    <location>
        <begin position="600"/>
        <end position="651"/>
    </location>
</feature>
<evidence type="ECO:0000256" key="4">
    <source>
        <dbReference type="ARBA" id="ARBA00015253"/>
    </source>
</evidence>
<dbReference type="Gene3D" id="2.40.50.140">
    <property type="entry name" value="Nucleic acid-binding proteins"/>
    <property type="match status" value="2"/>
</dbReference>
<reference evidence="11" key="2">
    <citation type="submission" date="2023-05" db="EMBL/GenBank/DDBJ databases">
        <authorList>
            <consortium name="Lawrence Berkeley National Laboratory"/>
            <person name="Steindorff A."/>
            <person name="Hensen N."/>
            <person name="Bonometti L."/>
            <person name="Westerberg I."/>
            <person name="Brannstrom I.O."/>
            <person name="Guillou S."/>
            <person name="Cros-Aarteil S."/>
            <person name="Calhoun S."/>
            <person name="Haridas S."/>
            <person name="Kuo A."/>
            <person name="Mondo S."/>
            <person name="Pangilinan J."/>
            <person name="Riley R."/>
            <person name="Labutti K."/>
            <person name="Andreopoulos B."/>
            <person name="Lipzen A."/>
            <person name="Chen C."/>
            <person name="Yanf M."/>
            <person name="Daum C."/>
            <person name="Ng V."/>
            <person name="Clum A."/>
            <person name="Ohm R."/>
            <person name="Martin F."/>
            <person name="Silar P."/>
            <person name="Natvig D."/>
            <person name="Lalanne C."/>
            <person name="Gautier V."/>
            <person name="Ament-Velasquez S.L."/>
            <person name="Kruys A."/>
            <person name="Hutchinson M.I."/>
            <person name="Powell A.J."/>
            <person name="Barry K."/>
            <person name="Miller A.N."/>
            <person name="Grigoriev I.V."/>
            <person name="Debuchy R."/>
            <person name="Gladieux P."/>
            <person name="Thoren M.H."/>
            <person name="Johannesson H."/>
        </authorList>
    </citation>
    <scope>NUCLEOTIDE SEQUENCE</scope>
    <source>
        <strain evidence="11">CBS 103.79</strain>
    </source>
</reference>
<dbReference type="PANTHER" id="PTHR14513:SF0">
    <property type="entry name" value="PROTECTION OF TELOMERES PROTEIN 1"/>
    <property type="match status" value="1"/>
</dbReference>
<feature type="region of interest" description="Disordered" evidence="9">
    <location>
        <begin position="357"/>
        <end position="409"/>
    </location>
</feature>
<keyword evidence="8" id="KW-0539">Nucleus</keyword>
<evidence type="ECO:0000256" key="7">
    <source>
        <dbReference type="ARBA" id="ARBA00023125"/>
    </source>
</evidence>
<keyword evidence="12" id="KW-1185">Reference proteome</keyword>
<evidence type="ECO:0000256" key="1">
    <source>
        <dbReference type="ARBA" id="ARBA00004123"/>
    </source>
</evidence>
<keyword evidence="6" id="KW-0779">Telomere</keyword>
<dbReference type="AlphaFoldDB" id="A0AAN6RUT2"/>
<dbReference type="Pfam" id="PF16686">
    <property type="entry name" value="POT1PC"/>
    <property type="match status" value="1"/>
</dbReference>
<dbReference type="SMART" id="SM00976">
    <property type="entry name" value="Telo_bind"/>
    <property type="match status" value="1"/>
</dbReference>
<evidence type="ECO:0000259" key="10">
    <source>
        <dbReference type="SMART" id="SM00976"/>
    </source>
</evidence>
<evidence type="ECO:0000256" key="8">
    <source>
        <dbReference type="ARBA" id="ARBA00023242"/>
    </source>
</evidence>
<feature type="compositionally biased region" description="Basic and acidic residues" evidence="9">
    <location>
        <begin position="600"/>
        <end position="609"/>
    </location>
</feature>
<dbReference type="GO" id="GO:0098505">
    <property type="term" value="F:G-rich strand telomeric DNA binding"/>
    <property type="evidence" value="ECO:0007669"/>
    <property type="project" value="TreeGrafter"/>
</dbReference>
<evidence type="ECO:0000256" key="5">
    <source>
        <dbReference type="ARBA" id="ARBA00022454"/>
    </source>
</evidence>
<dbReference type="GO" id="GO:0016233">
    <property type="term" value="P:telomere capping"/>
    <property type="evidence" value="ECO:0007669"/>
    <property type="project" value="TreeGrafter"/>
</dbReference>
<dbReference type="GO" id="GO:0032210">
    <property type="term" value="P:regulation of telomere maintenance via telomerase"/>
    <property type="evidence" value="ECO:0007669"/>
    <property type="project" value="TreeGrafter"/>
</dbReference>
<evidence type="ECO:0000256" key="6">
    <source>
        <dbReference type="ARBA" id="ARBA00022895"/>
    </source>
</evidence>
<evidence type="ECO:0000256" key="2">
    <source>
        <dbReference type="ARBA" id="ARBA00004574"/>
    </source>
</evidence>
<keyword evidence="5" id="KW-0158">Chromosome</keyword>
<name>A0AAN6RUT2_9PEZI</name>
<evidence type="ECO:0000313" key="11">
    <source>
        <dbReference type="EMBL" id="KAK3903318.1"/>
    </source>
</evidence>
<feature type="region of interest" description="Disordered" evidence="9">
    <location>
        <begin position="530"/>
        <end position="550"/>
    </location>
</feature>
<feature type="compositionally biased region" description="Acidic residues" evidence="9">
    <location>
        <begin position="494"/>
        <end position="514"/>
    </location>
</feature>
<feature type="compositionally biased region" description="Basic and acidic residues" evidence="9">
    <location>
        <begin position="360"/>
        <end position="376"/>
    </location>
</feature>
<evidence type="ECO:0000256" key="9">
    <source>
        <dbReference type="SAM" id="MobiDB-lite"/>
    </source>
</evidence>
<dbReference type="GO" id="GO:0000783">
    <property type="term" value="C:nuclear telomere cap complex"/>
    <property type="evidence" value="ECO:0007669"/>
    <property type="project" value="TreeGrafter"/>
</dbReference>
<dbReference type="FunFam" id="2.40.50.140:FF:000303">
    <property type="entry name" value="Protection of telomeres protein 1"/>
    <property type="match status" value="1"/>
</dbReference>
<dbReference type="Proteomes" id="UP001303889">
    <property type="component" value="Unassembled WGS sequence"/>
</dbReference>
<dbReference type="InterPro" id="IPR028389">
    <property type="entry name" value="POT1"/>
</dbReference>
<evidence type="ECO:0000256" key="3">
    <source>
        <dbReference type="ARBA" id="ARBA00008442"/>
    </source>
</evidence>
<reference evidence="11" key="1">
    <citation type="journal article" date="2023" name="Mol. Phylogenet. Evol.">
        <title>Genome-scale phylogeny and comparative genomics of the fungal order Sordariales.</title>
        <authorList>
            <person name="Hensen N."/>
            <person name="Bonometti L."/>
            <person name="Westerberg I."/>
            <person name="Brannstrom I.O."/>
            <person name="Guillou S."/>
            <person name="Cros-Aarteil S."/>
            <person name="Calhoun S."/>
            <person name="Haridas S."/>
            <person name="Kuo A."/>
            <person name="Mondo S."/>
            <person name="Pangilinan J."/>
            <person name="Riley R."/>
            <person name="LaButti K."/>
            <person name="Andreopoulos B."/>
            <person name="Lipzen A."/>
            <person name="Chen C."/>
            <person name="Yan M."/>
            <person name="Daum C."/>
            <person name="Ng V."/>
            <person name="Clum A."/>
            <person name="Steindorff A."/>
            <person name="Ohm R.A."/>
            <person name="Martin F."/>
            <person name="Silar P."/>
            <person name="Natvig D.O."/>
            <person name="Lalanne C."/>
            <person name="Gautier V."/>
            <person name="Ament-Velasquez S.L."/>
            <person name="Kruys A."/>
            <person name="Hutchinson M.I."/>
            <person name="Powell A.J."/>
            <person name="Barry K."/>
            <person name="Miller A.N."/>
            <person name="Grigoriev I.V."/>
            <person name="Debuchy R."/>
            <person name="Gladieux P."/>
            <person name="Hiltunen Thoren M."/>
            <person name="Johannesson H."/>
        </authorList>
    </citation>
    <scope>NUCLEOTIDE SEQUENCE</scope>
    <source>
        <strain evidence="11">CBS 103.79</strain>
    </source>
</reference>
<keyword evidence="7" id="KW-0238">DNA-binding</keyword>
<sequence>MAAAGSPAPPDRPLPAACTALRAIFDDEATAGSFVNVIGLVKDCQLPIPTNGSDYKASFELFDLSIQGETDGVKFVIFRPLADMPQVSVGDVMVALAARVQRFRADPLSLITNHRTSIRIYAASKIPKPPKSAQVALVPSAPRDVTAPMAEEHAYVSHLYHRIDKYFIPDEAAFQQKAEQSLNLKTKFSLLKDVQEGRFCDLVVQVAKEPHHSCDKATLYVSDYTENPRFYHHVWPGLDGLASAPGDLYGYTSITADAPKKDWVGPYGKMALQVSCFEPHASYVRDEVRAGEWVSLRNVQIKLGNNGQFLEGFLRRERGGGYERKVNVQALETHDRDTIDPNLKEAIRRMRDYGKKRKQQIKEIKASQAAGEKRNAFDSLEQQADRPPNTRDRRKRMRAAAQGQQAKEPPLVDSLCLELNDEVTAEVHPSPFTTITSILGPPLYETTLNNHPASLPVPFTCAKYRALVRVVDFFPPSLQDFASPRKPTVYDALSDNEDNSDVLSSDDDDDDDDGAAGTDRIWEWRFALQLEDPTPPPKPGKKTPDPPPRLWVLVDNADAQCLTGLNATDLGEDPQTLGQLRARMCTLWGNLEECKAREEKIKHGEKKEAGGQAAGGGRKGGRQLEKPPLESSDVEDDDAGTGGGEKGEAVSNKPFSCCIKQYGVKGGEDGREWVRCFGLFGTKIK</sequence>
<organism evidence="11 12">
    <name type="scientific">Staphylotrichum tortipilum</name>
    <dbReference type="NCBI Taxonomy" id="2831512"/>
    <lineage>
        <taxon>Eukaryota</taxon>
        <taxon>Fungi</taxon>
        <taxon>Dikarya</taxon>
        <taxon>Ascomycota</taxon>
        <taxon>Pezizomycotina</taxon>
        <taxon>Sordariomycetes</taxon>
        <taxon>Sordariomycetidae</taxon>
        <taxon>Sordariales</taxon>
        <taxon>Chaetomiaceae</taxon>
        <taxon>Staphylotrichum</taxon>
    </lineage>
</organism>
<dbReference type="Pfam" id="PF02765">
    <property type="entry name" value="POT1"/>
    <property type="match status" value="1"/>
</dbReference>
<gene>
    <name evidence="11" type="ORF">C8A05DRAFT_14714</name>
</gene>
<accession>A0AAN6RUT2</accession>
<dbReference type="EMBL" id="MU855455">
    <property type="protein sequence ID" value="KAK3903318.1"/>
    <property type="molecule type" value="Genomic_DNA"/>
</dbReference>
<comment type="caution">
    <text evidence="11">The sequence shown here is derived from an EMBL/GenBank/DDBJ whole genome shotgun (WGS) entry which is preliminary data.</text>
</comment>
<evidence type="ECO:0000313" key="12">
    <source>
        <dbReference type="Proteomes" id="UP001303889"/>
    </source>
</evidence>
<feature type="region of interest" description="Disordered" evidence="9">
    <location>
        <begin position="489"/>
        <end position="517"/>
    </location>
</feature>
<protein>
    <recommendedName>
        <fullName evidence="4">Protection of telomeres protein 1</fullName>
    </recommendedName>
</protein>
<comment type="subcellular location">
    <subcellularLocation>
        <location evidence="2">Chromosome</location>
        <location evidence="2">Telomere</location>
    </subcellularLocation>
    <subcellularLocation>
        <location evidence="1">Nucleus</location>
    </subcellularLocation>
</comment>
<feature type="domain" description="Telomeric single stranded DNA binding POT1/Cdc13" evidence="10">
    <location>
        <begin position="18"/>
        <end position="164"/>
    </location>
</feature>
<dbReference type="InterPro" id="IPR011564">
    <property type="entry name" value="Telomer_end-bd_POT1/Cdc13"/>
</dbReference>
<proteinExistence type="inferred from homology"/>
<dbReference type="InterPro" id="IPR012340">
    <property type="entry name" value="NA-bd_OB-fold"/>
</dbReference>
<dbReference type="InterPro" id="IPR032042">
    <property type="entry name" value="POT1PC"/>
</dbReference>
<dbReference type="SUPFAM" id="SSF50249">
    <property type="entry name" value="Nucleic acid-binding proteins"/>
    <property type="match status" value="2"/>
</dbReference>
<dbReference type="PANTHER" id="PTHR14513">
    <property type="entry name" value="PROTECTION OF TELOMERES 1"/>
    <property type="match status" value="1"/>
</dbReference>
<comment type="similarity">
    <text evidence="3">Belongs to the telombin family.</text>
</comment>
<dbReference type="GO" id="GO:0010521">
    <property type="term" value="F:telomerase inhibitor activity"/>
    <property type="evidence" value="ECO:0007669"/>
    <property type="project" value="TreeGrafter"/>
</dbReference>